<dbReference type="InterPro" id="IPR036259">
    <property type="entry name" value="MFS_trans_sf"/>
</dbReference>
<dbReference type="SUPFAM" id="SSF103473">
    <property type="entry name" value="MFS general substrate transporter"/>
    <property type="match status" value="2"/>
</dbReference>
<evidence type="ECO:0000256" key="2">
    <source>
        <dbReference type="SAM" id="Phobius"/>
    </source>
</evidence>
<dbReference type="InterPro" id="IPR050327">
    <property type="entry name" value="Proton-linked_MCT"/>
</dbReference>
<organism evidence="3">
    <name type="scientific">Capitella teleta</name>
    <name type="common">Polychaete worm</name>
    <dbReference type="NCBI Taxonomy" id="283909"/>
    <lineage>
        <taxon>Eukaryota</taxon>
        <taxon>Metazoa</taxon>
        <taxon>Spiralia</taxon>
        <taxon>Lophotrochozoa</taxon>
        <taxon>Annelida</taxon>
        <taxon>Polychaeta</taxon>
        <taxon>Sedentaria</taxon>
        <taxon>Scolecida</taxon>
        <taxon>Capitellidae</taxon>
        <taxon>Capitella</taxon>
    </lineage>
</organism>
<name>R7UHS4_CAPTE</name>
<keyword evidence="2" id="KW-1133">Transmembrane helix</keyword>
<evidence type="ECO:0000256" key="1">
    <source>
        <dbReference type="SAM" id="MobiDB-lite"/>
    </source>
</evidence>
<feature type="transmembrane region" description="Helical" evidence="2">
    <location>
        <begin position="205"/>
        <end position="225"/>
    </location>
</feature>
<dbReference type="EMBL" id="KB300950">
    <property type="protein sequence ID" value="ELU06079.1"/>
    <property type="molecule type" value="Genomic_DNA"/>
</dbReference>
<dbReference type="PANTHER" id="PTHR11360">
    <property type="entry name" value="MONOCARBOXYLATE TRANSPORTER"/>
    <property type="match status" value="1"/>
</dbReference>
<reference evidence="3 5" key="2">
    <citation type="journal article" date="2013" name="Nature">
        <title>Insights into bilaterian evolution from three spiralian genomes.</title>
        <authorList>
            <person name="Simakov O."/>
            <person name="Marletaz F."/>
            <person name="Cho S.J."/>
            <person name="Edsinger-Gonzales E."/>
            <person name="Havlak P."/>
            <person name="Hellsten U."/>
            <person name="Kuo D.H."/>
            <person name="Larsson T."/>
            <person name="Lv J."/>
            <person name="Arendt D."/>
            <person name="Savage R."/>
            <person name="Osoegawa K."/>
            <person name="de Jong P."/>
            <person name="Grimwood J."/>
            <person name="Chapman J.A."/>
            <person name="Shapiro H."/>
            <person name="Aerts A."/>
            <person name="Otillar R.P."/>
            <person name="Terry A.Y."/>
            <person name="Boore J.L."/>
            <person name="Grigoriev I.V."/>
            <person name="Lindberg D.R."/>
            <person name="Seaver E.C."/>
            <person name="Weisblat D.A."/>
            <person name="Putnam N.H."/>
            <person name="Rokhsar D.S."/>
        </authorList>
    </citation>
    <scope>NUCLEOTIDE SEQUENCE</scope>
    <source>
        <strain evidence="3 5">I ESC-2004</strain>
    </source>
</reference>
<feature type="transmembrane region" description="Helical" evidence="2">
    <location>
        <begin position="114"/>
        <end position="132"/>
    </location>
</feature>
<dbReference type="HOGENOM" id="CLU_1138940_0_0_1"/>
<dbReference type="OMA" id="NFTLVIC"/>
<gene>
    <name evidence="3" type="ORF">CAPTEDRAFT_202863</name>
</gene>
<reference evidence="4" key="3">
    <citation type="submission" date="2015-06" db="UniProtKB">
        <authorList>
            <consortium name="EnsemblMetazoa"/>
        </authorList>
    </citation>
    <scope>IDENTIFICATION</scope>
</reference>
<dbReference type="GO" id="GO:0008028">
    <property type="term" value="F:monocarboxylic acid transmembrane transporter activity"/>
    <property type="evidence" value="ECO:0007669"/>
    <property type="project" value="TreeGrafter"/>
</dbReference>
<dbReference type="PANTHER" id="PTHR11360:SF284">
    <property type="entry name" value="EG:103B4.3 PROTEIN-RELATED"/>
    <property type="match status" value="1"/>
</dbReference>
<keyword evidence="2" id="KW-0472">Membrane</keyword>
<accession>R7UHS4</accession>
<feature type="transmembrane region" description="Helical" evidence="2">
    <location>
        <begin position="78"/>
        <end position="102"/>
    </location>
</feature>
<feature type="transmembrane region" description="Helical" evidence="2">
    <location>
        <begin position="138"/>
        <end position="165"/>
    </location>
</feature>
<evidence type="ECO:0000313" key="4">
    <source>
        <dbReference type="EnsemblMetazoa" id="CapteP202863"/>
    </source>
</evidence>
<protein>
    <recommendedName>
        <fullName evidence="6">Major facilitator superfamily (MFS) profile domain-containing protein</fullName>
    </recommendedName>
</protein>
<keyword evidence="5" id="KW-1185">Reference proteome</keyword>
<evidence type="ECO:0000313" key="5">
    <source>
        <dbReference type="Proteomes" id="UP000014760"/>
    </source>
</evidence>
<proteinExistence type="predicted"/>
<sequence length="244" mass="26943">MDERANSLFEDEKPEESQPEESSRSSRCCSEHSEGVDAWLMLLRVFLYHALFGFNYGIFGILYVEYVDYFDSTKADVGWIVSIQIFLYSMLAFTSMTFRLLVTIIANLRGVNRVAIFSFGMLLGAVAVTVLLTAGVELYWGIVAGAAITGLHMACTNTVVTVVMVDLVGVECIGRSIALHNFTDSFPFLFATPFCGFLFDVSGSYLLPFICVGAASMLGSVFSVASNITHKRITRNQPIKELEI</sequence>
<reference evidence="5" key="1">
    <citation type="submission" date="2012-12" db="EMBL/GenBank/DDBJ databases">
        <authorList>
            <person name="Hellsten U."/>
            <person name="Grimwood J."/>
            <person name="Chapman J.A."/>
            <person name="Shapiro H."/>
            <person name="Aerts A."/>
            <person name="Otillar R.P."/>
            <person name="Terry A.Y."/>
            <person name="Boore J.L."/>
            <person name="Simakov O."/>
            <person name="Marletaz F."/>
            <person name="Cho S.-J."/>
            <person name="Edsinger-Gonzales E."/>
            <person name="Havlak P."/>
            <person name="Kuo D.-H."/>
            <person name="Larsson T."/>
            <person name="Lv J."/>
            <person name="Arendt D."/>
            <person name="Savage R."/>
            <person name="Osoegawa K."/>
            <person name="de Jong P."/>
            <person name="Lindberg D.R."/>
            <person name="Seaver E.C."/>
            <person name="Weisblat D.A."/>
            <person name="Putnam N.H."/>
            <person name="Grigoriev I.V."/>
            <person name="Rokhsar D.S."/>
        </authorList>
    </citation>
    <scope>NUCLEOTIDE SEQUENCE</scope>
    <source>
        <strain evidence="5">I ESC-2004</strain>
    </source>
</reference>
<dbReference type="EnsemblMetazoa" id="CapteT202863">
    <property type="protein sequence ID" value="CapteP202863"/>
    <property type="gene ID" value="CapteG202863"/>
</dbReference>
<feature type="transmembrane region" description="Helical" evidence="2">
    <location>
        <begin position="45"/>
        <end position="66"/>
    </location>
</feature>
<dbReference type="EMBL" id="AMQN01007566">
    <property type="status" value="NOT_ANNOTATED_CDS"/>
    <property type="molecule type" value="Genomic_DNA"/>
</dbReference>
<evidence type="ECO:0000313" key="3">
    <source>
        <dbReference type="EMBL" id="ELU06079.1"/>
    </source>
</evidence>
<feature type="transmembrane region" description="Helical" evidence="2">
    <location>
        <begin position="177"/>
        <end position="199"/>
    </location>
</feature>
<evidence type="ECO:0008006" key="6">
    <source>
        <dbReference type="Google" id="ProtNLM"/>
    </source>
</evidence>
<dbReference type="AlphaFoldDB" id="R7UHS4"/>
<dbReference type="InterPro" id="IPR011701">
    <property type="entry name" value="MFS"/>
</dbReference>
<keyword evidence="2" id="KW-0812">Transmembrane</keyword>
<dbReference type="Proteomes" id="UP000014760">
    <property type="component" value="Unassembled WGS sequence"/>
</dbReference>
<dbReference type="EMBL" id="AMQN01007565">
    <property type="status" value="NOT_ANNOTATED_CDS"/>
    <property type="molecule type" value="Genomic_DNA"/>
</dbReference>
<feature type="region of interest" description="Disordered" evidence="1">
    <location>
        <begin position="1"/>
        <end position="28"/>
    </location>
</feature>
<dbReference type="Pfam" id="PF07690">
    <property type="entry name" value="MFS_1"/>
    <property type="match status" value="1"/>
</dbReference>
<dbReference type="Gene3D" id="1.20.1250.20">
    <property type="entry name" value="MFS general substrate transporter like domains"/>
    <property type="match status" value="1"/>
</dbReference>